<dbReference type="PROSITE" id="PS51318">
    <property type="entry name" value="TAT"/>
    <property type="match status" value="1"/>
</dbReference>
<dbReference type="PANTHER" id="PTHR42951">
    <property type="entry name" value="METALLO-BETA-LACTAMASE DOMAIN-CONTAINING"/>
    <property type="match status" value="1"/>
</dbReference>
<feature type="domain" description="Metallo-beta-lactamase" evidence="2">
    <location>
        <begin position="77"/>
        <end position="250"/>
    </location>
</feature>
<dbReference type="Gene3D" id="3.60.15.10">
    <property type="entry name" value="Ribonuclease Z/Hydroxyacylglutathione hydrolase-like"/>
    <property type="match status" value="1"/>
</dbReference>
<reference evidence="3 4" key="1">
    <citation type="submission" date="2023-10" db="EMBL/GenBank/DDBJ databases">
        <title>Characterization of rhizosphere-enriched actinobacteria from wheat plants lab-grown on chernevaya soil.</title>
        <authorList>
            <person name="Tikhonova E.N."/>
            <person name="Konopkin A."/>
            <person name="Kravchenko I.K."/>
        </authorList>
    </citation>
    <scope>NUCLEOTIDE SEQUENCE [LARGE SCALE GENOMIC DNA]</scope>
    <source>
        <strain evidence="3 4">RR29</strain>
    </source>
</reference>
<dbReference type="RefSeq" id="WP_317771652.1">
    <property type="nucleotide sequence ID" value="NZ_JAWMAJ010000042.1"/>
</dbReference>
<dbReference type="Pfam" id="PF00753">
    <property type="entry name" value="Lactamase_B"/>
    <property type="match status" value="1"/>
</dbReference>
<dbReference type="Proteomes" id="UP001187346">
    <property type="component" value="Unassembled WGS sequence"/>
</dbReference>
<keyword evidence="1" id="KW-0732">Signal</keyword>
<keyword evidence="4" id="KW-1185">Reference proteome</keyword>
<protein>
    <submittedName>
        <fullName evidence="3">MBL fold metallo-hydrolase</fullName>
    </submittedName>
</protein>
<gene>
    <name evidence="3" type="ORF">R5A26_15140</name>
</gene>
<comment type="caution">
    <text evidence="3">The sequence shown here is derived from an EMBL/GenBank/DDBJ whole genome shotgun (WGS) entry which is preliminary data.</text>
</comment>
<dbReference type="InterPro" id="IPR050855">
    <property type="entry name" value="NDM-1-like"/>
</dbReference>
<dbReference type="SMART" id="SM00849">
    <property type="entry name" value="Lactamase_B"/>
    <property type="match status" value="1"/>
</dbReference>
<proteinExistence type="predicted"/>
<evidence type="ECO:0000259" key="2">
    <source>
        <dbReference type="SMART" id="SM00849"/>
    </source>
</evidence>
<dbReference type="SUPFAM" id="SSF56281">
    <property type="entry name" value="Metallo-hydrolase/oxidoreductase"/>
    <property type="match status" value="1"/>
</dbReference>
<evidence type="ECO:0000313" key="3">
    <source>
        <dbReference type="EMBL" id="MDV7217287.1"/>
    </source>
</evidence>
<dbReference type="EMBL" id="JAWMAJ010000042">
    <property type="protein sequence ID" value="MDV7217287.1"/>
    <property type="molecule type" value="Genomic_DNA"/>
</dbReference>
<feature type="signal peptide" evidence="1">
    <location>
        <begin position="1"/>
        <end position="36"/>
    </location>
</feature>
<dbReference type="InterPro" id="IPR001279">
    <property type="entry name" value="Metallo-B-lactamas"/>
</dbReference>
<evidence type="ECO:0000256" key="1">
    <source>
        <dbReference type="SAM" id="SignalP"/>
    </source>
</evidence>
<feature type="chain" id="PRO_5046708925" evidence="1">
    <location>
        <begin position="37"/>
        <end position="351"/>
    </location>
</feature>
<dbReference type="PANTHER" id="PTHR42951:SF4">
    <property type="entry name" value="ACYL-COENZYME A THIOESTERASE MBLAC2"/>
    <property type="match status" value="1"/>
</dbReference>
<organism evidence="3 4">
    <name type="scientific">Streptomyces prunicolor</name>
    <dbReference type="NCBI Taxonomy" id="67348"/>
    <lineage>
        <taxon>Bacteria</taxon>
        <taxon>Bacillati</taxon>
        <taxon>Actinomycetota</taxon>
        <taxon>Actinomycetes</taxon>
        <taxon>Kitasatosporales</taxon>
        <taxon>Streptomycetaceae</taxon>
        <taxon>Streptomyces</taxon>
    </lineage>
</organism>
<name>A0ABU4F9L9_9ACTN</name>
<evidence type="ECO:0000313" key="4">
    <source>
        <dbReference type="Proteomes" id="UP001187346"/>
    </source>
</evidence>
<dbReference type="InterPro" id="IPR036866">
    <property type="entry name" value="RibonucZ/Hydroxyglut_hydro"/>
</dbReference>
<dbReference type="InterPro" id="IPR006311">
    <property type="entry name" value="TAT_signal"/>
</dbReference>
<accession>A0ABU4F9L9</accession>
<sequence length="351" mass="38186">MSSTNRRSFLARSAVLAAVPTVAALADGALAGQASAATGTLPDYAPIPPSALGPAVNSQGYYVGRVRRNLYWVTDGTYQAAFLTTREGVVLFDAPPTIGHNLQRAIDEIAAANGVSNRVTHIVYSHHHADHLGASSLFGRHVTRIGHAENRRLLARDNDPTRPLPDVTFENRYSLRVGGERVDLAWHGTNHSPDNIYIHLPDHDTLMLVDVNLPGWVPFDSFNLNEDVPGSMAAPAKAMTYPWKHFIGGHMGRLGTRQDMVVYQQYVNDIVDNVKKALTAVDPTPYFAKYGDNSWAAVKEYQAAQVAYAADPVIKKYTGVLAAADVYTASTTFIILESLRLDLGQGSQVHA</sequence>
<dbReference type="CDD" id="cd16276">
    <property type="entry name" value="metallo-hydrolase-like_MBL-fold"/>
    <property type="match status" value="1"/>
</dbReference>